<dbReference type="PANTHER" id="PTHR30634:SF14">
    <property type="match status" value="1"/>
</dbReference>
<evidence type="ECO:0000313" key="3">
    <source>
        <dbReference type="Proteomes" id="UP000758168"/>
    </source>
</evidence>
<protein>
    <submittedName>
        <fullName evidence="2">Uncharacterized protein</fullName>
    </submittedName>
</protein>
<organism evidence="2 3">
    <name type="scientific">Microlunatus capsulatus</name>
    <dbReference type="NCBI Taxonomy" id="99117"/>
    <lineage>
        <taxon>Bacteria</taxon>
        <taxon>Bacillati</taxon>
        <taxon>Actinomycetota</taxon>
        <taxon>Actinomycetes</taxon>
        <taxon>Propionibacteriales</taxon>
        <taxon>Propionibacteriaceae</taxon>
        <taxon>Microlunatus</taxon>
    </lineage>
</organism>
<dbReference type="Pfam" id="PF18934">
    <property type="entry name" value="DUF5682"/>
    <property type="match status" value="1"/>
</dbReference>
<dbReference type="RefSeq" id="WP_307803810.1">
    <property type="nucleotide sequence ID" value="NZ_BAAAMH010000023.1"/>
</dbReference>
<evidence type="ECO:0000313" key="2">
    <source>
        <dbReference type="EMBL" id="MBP2415807.1"/>
    </source>
</evidence>
<evidence type="ECO:0000256" key="1">
    <source>
        <dbReference type="SAM" id="MobiDB-lite"/>
    </source>
</evidence>
<feature type="region of interest" description="Disordered" evidence="1">
    <location>
        <begin position="143"/>
        <end position="177"/>
    </location>
</feature>
<dbReference type="EMBL" id="JAGIOB010000001">
    <property type="protein sequence ID" value="MBP2415807.1"/>
    <property type="molecule type" value="Genomic_DNA"/>
</dbReference>
<dbReference type="InterPro" id="IPR043737">
    <property type="entry name" value="DUF5682"/>
</dbReference>
<dbReference type="InterPro" id="IPR050458">
    <property type="entry name" value="LolB"/>
</dbReference>
<comment type="caution">
    <text evidence="2">The sequence shown here is derived from an EMBL/GenBank/DDBJ whole genome shotgun (WGS) entry which is preliminary data.</text>
</comment>
<sequence length="823" mass="88180">MTTAPPEPAAPVAEETGVAAAAVEELAVEELAAPVEPQVEVYGIRHHGPGSARSLLAALEAFRPDVVLIEGPADADPLLHFAAAAGTVPPVALLAYAADDPAVSAFWPFAVFSPEWQALRWALAADVEVGMCDLPAAQVLAPPKPDLFDTADEDEPDGGRVDEGAGPGAADEPEPAEGVVAAEPVDPDAPLDPRRWARVDPLRALAEAAGYDDPERWWDDVVESRLDGSSPFPLLTEAMAELRRDPGRPAGRDALREERREAHMRQTIRAAVKRGRRRVAVVCGAWHAPALTWPLPPAVADTRVLRGAPKRKVTLTWVPWTHGHLASTSGYGAGIASPGWYEHLWTAPDAPVVRWLTKVARTLRAHDLVVSSAHVIEAVRLAETLAALRLRPLAGLAEVQEATRAVLCDGDDRAARMVTADLVVGEALGAVDPSVPMVPLEADLVATCRRLRVRREPKARVLDLDLRRRIDQERSQLFHRLRLLGIDWVTPAESGVQSQGTFRETWSATWRPALAVALVRAAVWGTTVESAATARVQDRLAGGSLVELTRTVEHCLLAGLPDALQRLLEVLADRAALDADVVHLMEALPPLARAQRYGDVRGTDTRALRQVAEVLVLRICAGLPQAVGGLDDDSAATLRGLVDQVGSAVGLLAEATEPAEDAPVPAGSGLRERWFAALAAVVDRRDVHGLLVGRTVRLLVDADRIDDAPARVERALSHGVDAAAKAAWVEGFFSDGALLLLHDTQLRDLLDGWVTTLDEREFTDLLPLVRRTFGTFTPAERRALAGRLAARGGEPAAVEPVDLDDELARAALGTVDLILGGSR</sequence>
<dbReference type="Proteomes" id="UP000758168">
    <property type="component" value="Unassembled WGS sequence"/>
</dbReference>
<gene>
    <name evidence="2" type="ORF">JOF54_000729</name>
</gene>
<keyword evidence="3" id="KW-1185">Reference proteome</keyword>
<dbReference type="PANTHER" id="PTHR30634">
    <property type="entry name" value="OUTER MEMBRANE LOLAB LIPOPROTEIN INSERTION APPARATUS"/>
    <property type="match status" value="1"/>
</dbReference>
<reference evidence="2 3" key="1">
    <citation type="submission" date="2021-03" db="EMBL/GenBank/DDBJ databases">
        <title>Sequencing the genomes of 1000 actinobacteria strains.</title>
        <authorList>
            <person name="Klenk H.-P."/>
        </authorList>
    </citation>
    <scope>NUCLEOTIDE SEQUENCE [LARGE SCALE GENOMIC DNA]</scope>
    <source>
        <strain evidence="2 3">DSM 12936</strain>
    </source>
</reference>
<proteinExistence type="predicted"/>
<name>A0ABS4Z442_9ACTN</name>
<accession>A0ABS4Z442</accession>